<dbReference type="Proteomes" id="UP001596065">
    <property type="component" value="Unassembled WGS sequence"/>
</dbReference>
<dbReference type="InterPro" id="IPR019646">
    <property type="entry name" value="Aminoglyc_AdlTrfase"/>
</dbReference>
<dbReference type="EMBL" id="JBHSOE010000030">
    <property type="protein sequence ID" value="MFC5657561.1"/>
    <property type="molecule type" value="Genomic_DNA"/>
</dbReference>
<comment type="caution">
    <text evidence="1">The sequence shown here is derived from an EMBL/GenBank/DDBJ whole genome shotgun (WGS) entry which is preliminary data.</text>
</comment>
<accession>A0ABW0WH39</accession>
<name>A0ABW0WH39_STRNO</name>
<organism evidence="1 2">
    <name type="scientific">Streptomyces nogalater</name>
    <dbReference type="NCBI Taxonomy" id="38314"/>
    <lineage>
        <taxon>Bacteria</taxon>
        <taxon>Bacillati</taxon>
        <taxon>Actinomycetota</taxon>
        <taxon>Actinomycetes</taxon>
        <taxon>Kitasatosporales</taxon>
        <taxon>Streptomycetaceae</taxon>
        <taxon>Streptomyces</taxon>
    </lineage>
</organism>
<dbReference type="RefSeq" id="WP_344350303.1">
    <property type="nucleotide sequence ID" value="NZ_BAAASM010000036.1"/>
</dbReference>
<dbReference type="Pfam" id="PF10706">
    <property type="entry name" value="Aminoglyc_resit"/>
    <property type="match status" value="1"/>
</dbReference>
<gene>
    <name evidence="1" type="ORF">ACFP3J_18955</name>
</gene>
<proteinExistence type="predicted"/>
<keyword evidence="2" id="KW-1185">Reference proteome</keyword>
<protein>
    <submittedName>
        <fullName evidence="1">Nucleotidyltransferase domain-containing protein</fullName>
    </submittedName>
</protein>
<sequence>MTDRWRPEGPVPGETRAYPTMDRERARRQLGLIAEVLEAARDAGIPLWLRGGWAVDFFLGEVTRDHGDIDWFAWARDAPALAGLLARLGHTPVPGPPADLQLDFVKDGLDSSFTLIDRDTAGRVTVAGGPWAGTPWPDGLLAAEPGRIGALRAPVVDPRAQIEIKRMMPVWDPSRPRRAKDAEDIARLEAALRARAAG</sequence>
<evidence type="ECO:0000313" key="1">
    <source>
        <dbReference type="EMBL" id="MFC5657561.1"/>
    </source>
</evidence>
<reference evidence="2" key="1">
    <citation type="journal article" date="2019" name="Int. J. Syst. Evol. Microbiol.">
        <title>The Global Catalogue of Microorganisms (GCM) 10K type strain sequencing project: providing services to taxonomists for standard genome sequencing and annotation.</title>
        <authorList>
            <consortium name="The Broad Institute Genomics Platform"/>
            <consortium name="The Broad Institute Genome Sequencing Center for Infectious Disease"/>
            <person name="Wu L."/>
            <person name="Ma J."/>
        </authorList>
    </citation>
    <scope>NUCLEOTIDE SEQUENCE [LARGE SCALE GENOMIC DNA]</scope>
    <source>
        <strain evidence="2">KCTC 5701</strain>
    </source>
</reference>
<evidence type="ECO:0000313" key="2">
    <source>
        <dbReference type="Proteomes" id="UP001596065"/>
    </source>
</evidence>
<dbReference type="Gene3D" id="3.30.460.40">
    <property type="match status" value="1"/>
</dbReference>